<gene>
    <name evidence="7 9" type="ORF">BDZ99DRAFT_400030</name>
</gene>
<proteinExistence type="predicted"/>
<dbReference type="PANTHER" id="PTHR42083:SF1">
    <property type="entry name" value="MARVEL DOMAIN-CONTAINING PROTEIN"/>
    <property type="match status" value="1"/>
</dbReference>
<evidence type="ECO:0000256" key="1">
    <source>
        <dbReference type="ARBA" id="ARBA00004141"/>
    </source>
</evidence>
<reference evidence="9" key="2">
    <citation type="submission" date="2020-04" db="EMBL/GenBank/DDBJ databases">
        <authorList>
            <consortium name="NCBI Genome Project"/>
        </authorList>
    </citation>
    <scope>NUCLEOTIDE SEQUENCE</scope>
    <source>
        <strain evidence="9">CBS 304.34</strain>
    </source>
</reference>
<dbReference type="GO" id="GO:0016020">
    <property type="term" value="C:membrane"/>
    <property type="evidence" value="ECO:0007669"/>
    <property type="project" value="UniProtKB-SubCell"/>
</dbReference>
<dbReference type="RefSeq" id="XP_033570265.1">
    <property type="nucleotide sequence ID" value="XM_033716161.1"/>
</dbReference>
<keyword evidence="8" id="KW-1185">Reference proteome</keyword>
<evidence type="ECO:0000313" key="7">
    <source>
        <dbReference type="EMBL" id="KAF2803301.1"/>
    </source>
</evidence>
<dbReference type="GeneID" id="54457054"/>
<evidence type="ECO:0000256" key="5">
    <source>
        <dbReference type="SAM" id="Phobius"/>
    </source>
</evidence>
<evidence type="ECO:0000313" key="8">
    <source>
        <dbReference type="Proteomes" id="UP000504636"/>
    </source>
</evidence>
<dbReference type="Proteomes" id="UP000504636">
    <property type="component" value="Unplaced"/>
</dbReference>
<feature type="transmembrane region" description="Helical" evidence="5">
    <location>
        <begin position="122"/>
        <end position="146"/>
    </location>
</feature>
<dbReference type="OrthoDB" id="5363290at2759"/>
<accession>A0A6A6Y399</accession>
<name>A0A6A6Y399_9PEZI</name>
<feature type="domain" description="MARVEL" evidence="6">
    <location>
        <begin position="18"/>
        <end position="138"/>
    </location>
</feature>
<reference evidence="7 9" key="1">
    <citation type="journal article" date="2020" name="Stud. Mycol.">
        <title>101 Dothideomycetes genomes: a test case for predicting lifestyles and emergence of pathogens.</title>
        <authorList>
            <person name="Haridas S."/>
            <person name="Albert R."/>
            <person name="Binder M."/>
            <person name="Bloem J."/>
            <person name="Labutti K."/>
            <person name="Salamov A."/>
            <person name="Andreopoulos B."/>
            <person name="Baker S."/>
            <person name="Barry K."/>
            <person name="Bills G."/>
            <person name="Bluhm B."/>
            <person name="Cannon C."/>
            <person name="Castanera R."/>
            <person name="Culley D."/>
            <person name="Daum C."/>
            <person name="Ezra D."/>
            <person name="Gonzalez J."/>
            <person name="Henrissat B."/>
            <person name="Kuo A."/>
            <person name="Liang C."/>
            <person name="Lipzen A."/>
            <person name="Lutzoni F."/>
            <person name="Magnuson J."/>
            <person name="Mondo S."/>
            <person name="Nolan M."/>
            <person name="Ohm R."/>
            <person name="Pangilinan J."/>
            <person name="Park H.-J."/>
            <person name="Ramirez L."/>
            <person name="Alfaro M."/>
            <person name="Sun H."/>
            <person name="Tritt A."/>
            <person name="Yoshinaga Y."/>
            <person name="Zwiers L.-H."/>
            <person name="Turgeon B."/>
            <person name="Goodwin S."/>
            <person name="Spatafora J."/>
            <person name="Crous P."/>
            <person name="Grigoriev I."/>
        </authorList>
    </citation>
    <scope>NUCLEOTIDE SEQUENCE</scope>
    <source>
        <strain evidence="7 9">CBS 304.34</strain>
    </source>
</reference>
<keyword evidence="2 5" id="KW-0812">Transmembrane</keyword>
<evidence type="ECO:0000256" key="3">
    <source>
        <dbReference type="ARBA" id="ARBA00022989"/>
    </source>
</evidence>
<organism evidence="7">
    <name type="scientific">Mytilinidion resinicola</name>
    <dbReference type="NCBI Taxonomy" id="574789"/>
    <lineage>
        <taxon>Eukaryota</taxon>
        <taxon>Fungi</taxon>
        <taxon>Dikarya</taxon>
        <taxon>Ascomycota</taxon>
        <taxon>Pezizomycotina</taxon>
        <taxon>Dothideomycetes</taxon>
        <taxon>Pleosporomycetidae</taxon>
        <taxon>Mytilinidiales</taxon>
        <taxon>Mytilinidiaceae</taxon>
        <taxon>Mytilinidion</taxon>
    </lineage>
</organism>
<protein>
    <recommendedName>
        <fullName evidence="6">MARVEL domain-containing protein</fullName>
    </recommendedName>
</protein>
<evidence type="ECO:0000256" key="4">
    <source>
        <dbReference type="ARBA" id="ARBA00023136"/>
    </source>
</evidence>
<reference evidence="9" key="3">
    <citation type="submission" date="2025-04" db="UniProtKB">
        <authorList>
            <consortium name="RefSeq"/>
        </authorList>
    </citation>
    <scope>IDENTIFICATION</scope>
    <source>
        <strain evidence="9">CBS 304.34</strain>
    </source>
</reference>
<comment type="subcellular location">
    <subcellularLocation>
        <location evidence="1">Membrane</location>
        <topology evidence="1">Multi-pass membrane protein</topology>
    </subcellularLocation>
</comment>
<keyword evidence="4 5" id="KW-0472">Membrane</keyword>
<dbReference type="AlphaFoldDB" id="A0A6A6Y399"/>
<dbReference type="InterPro" id="IPR008253">
    <property type="entry name" value="Marvel"/>
</dbReference>
<sequence>MKGTSGSGSDFTIGAILRLIARILQFVLALTVAGLYGVDLHHAHQAHVYADSKWVYAEVVAGISAVTAFIYMLPIPMIKPWFLWPLDTLIFILYMALFGTFGKMYINEDPEGDAGITRMKHAVWVDLVNMLLWFFTAVYGAVIFVIHRRGRSLHTGRAQV</sequence>
<evidence type="ECO:0000259" key="6">
    <source>
        <dbReference type="Pfam" id="PF01284"/>
    </source>
</evidence>
<dbReference type="Pfam" id="PF01284">
    <property type="entry name" value="MARVEL"/>
    <property type="match status" value="1"/>
</dbReference>
<dbReference type="PANTHER" id="PTHR42083">
    <property type="entry name" value="MARVEL DOMAIN-CONTAINING PROTEIN"/>
    <property type="match status" value="1"/>
</dbReference>
<feature type="transmembrane region" description="Helical" evidence="5">
    <location>
        <begin position="54"/>
        <end position="74"/>
    </location>
</feature>
<keyword evidence="3 5" id="KW-1133">Transmembrane helix</keyword>
<evidence type="ECO:0000313" key="9">
    <source>
        <dbReference type="RefSeq" id="XP_033570265.1"/>
    </source>
</evidence>
<feature type="transmembrane region" description="Helical" evidence="5">
    <location>
        <begin position="12"/>
        <end position="34"/>
    </location>
</feature>
<feature type="transmembrane region" description="Helical" evidence="5">
    <location>
        <begin position="81"/>
        <end position="102"/>
    </location>
</feature>
<evidence type="ECO:0000256" key="2">
    <source>
        <dbReference type="ARBA" id="ARBA00022692"/>
    </source>
</evidence>
<dbReference type="EMBL" id="MU003718">
    <property type="protein sequence ID" value="KAF2803301.1"/>
    <property type="molecule type" value="Genomic_DNA"/>
</dbReference>